<gene>
    <name evidence="1" type="ORF">MBORA_10930</name>
</gene>
<accession>A0A162FGE9</accession>
<sequence length="39" mass="4411">MTLLSDCTPTALKTVLLIKVVFFADEPKDTDPLRIEFDN</sequence>
<organism evidence="1 2">
    <name type="scientific">Methanobrevibacter oralis</name>
    <dbReference type="NCBI Taxonomy" id="66851"/>
    <lineage>
        <taxon>Archaea</taxon>
        <taxon>Methanobacteriati</taxon>
        <taxon>Methanobacteriota</taxon>
        <taxon>Methanomada group</taxon>
        <taxon>Methanobacteria</taxon>
        <taxon>Methanobacteriales</taxon>
        <taxon>Methanobacteriaceae</taxon>
        <taxon>Methanobrevibacter</taxon>
    </lineage>
</organism>
<protein>
    <submittedName>
        <fullName evidence="1">Uncharacterized protein</fullName>
    </submittedName>
</protein>
<dbReference type="Proteomes" id="UP000077428">
    <property type="component" value="Unassembled WGS sequence"/>
</dbReference>
<keyword evidence="2" id="KW-1185">Reference proteome</keyword>
<reference evidence="2" key="1">
    <citation type="journal article" date="2016" name="Genome Announc.">
        <title>Draft Genome Sequences of Methanobrevibacter curvatus DSM11111, Methanobrevibacter cuticularis DSM11139, Methanobrevibacter filiformis DSM11501, and Methanobrevibacter oralis DSM7256.</title>
        <authorList>
            <person name="Poehlein A."/>
            <person name="Seedorf H."/>
        </authorList>
    </citation>
    <scope>NUCLEOTIDE SEQUENCE [LARGE SCALE GENOMIC DNA]</scope>
    <source>
        <strain evidence="2">DSM 7256 / JCM 30027 / ZR</strain>
    </source>
</reference>
<comment type="caution">
    <text evidence="1">The sequence shown here is derived from an EMBL/GenBank/DDBJ whole genome shotgun (WGS) entry which is preliminary data.</text>
</comment>
<evidence type="ECO:0000313" key="2">
    <source>
        <dbReference type="Proteomes" id="UP000077428"/>
    </source>
</evidence>
<name>A0A162FGE9_METOA</name>
<dbReference type="AlphaFoldDB" id="A0A162FGE9"/>
<evidence type="ECO:0000313" key="1">
    <source>
        <dbReference type="EMBL" id="KZX12665.1"/>
    </source>
</evidence>
<dbReference type="EMBL" id="LWMU01000066">
    <property type="protein sequence ID" value="KZX12665.1"/>
    <property type="molecule type" value="Genomic_DNA"/>
</dbReference>
<proteinExistence type="predicted"/>